<evidence type="ECO:0008006" key="3">
    <source>
        <dbReference type="Google" id="ProtNLM"/>
    </source>
</evidence>
<evidence type="ECO:0000313" key="2">
    <source>
        <dbReference type="EMBL" id="VAW47901.1"/>
    </source>
</evidence>
<reference evidence="2" key="1">
    <citation type="submission" date="2018-06" db="EMBL/GenBank/DDBJ databases">
        <authorList>
            <person name="Zhirakovskaya E."/>
        </authorList>
    </citation>
    <scope>NUCLEOTIDE SEQUENCE</scope>
</reference>
<evidence type="ECO:0000256" key="1">
    <source>
        <dbReference type="ARBA" id="ARBA00022729"/>
    </source>
</evidence>
<accession>A0A3B0VXY7</accession>
<gene>
    <name evidence="2" type="ORF">MNBD_GAMMA02-1144</name>
</gene>
<keyword evidence="1" id="KW-0732">Signal</keyword>
<protein>
    <recommendedName>
        <fullName evidence="3">VCBS repeat-containing protein</fullName>
    </recommendedName>
</protein>
<dbReference type="InterPro" id="IPR028994">
    <property type="entry name" value="Integrin_alpha_N"/>
</dbReference>
<dbReference type="PANTHER" id="PTHR44103">
    <property type="entry name" value="PROPROTEIN CONVERTASE P"/>
    <property type="match status" value="1"/>
</dbReference>
<name>A0A3B0VXY7_9ZZZZ</name>
<dbReference type="Pfam" id="PF13517">
    <property type="entry name" value="FG-GAP_3"/>
    <property type="match status" value="2"/>
</dbReference>
<dbReference type="InterPro" id="IPR013517">
    <property type="entry name" value="FG-GAP"/>
</dbReference>
<dbReference type="PANTHER" id="PTHR44103:SF1">
    <property type="entry name" value="PROPROTEIN CONVERTASE P"/>
    <property type="match status" value="1"/>
</dbReference>
<sequence>MTQQVFAQFGSQNIIDKSNAINPTGLITADLNNDGFKDIIASQGFGGQVSYYLNQGDNTFGSGQVLTSVVFPWSSASGDFDNDGWQDIISVSGTLNFSVSELYMFPNTLGTFPTRITIDSITGSGFVDMKIADIDNDKDEDLIVIADTSLLIFYNDGTGQFTRSLIDPGLSTENYALTLGDIDGDGYKEVIIGGVRTLI</sequence>
<dbReference type="AlphaFoldDB" id="A0A3B0VXY7"/>
<dbReference type="SUPFAM" id="SSF69318">
    <property type="entry name" value="Integrin alpha N-terminal domain"/>
    <property type="match status" value="1"/>
</dbReference>
<dbReference type="EMBL" id="UOFA01000375">
    <property type="protein sequence ID" value="VAW47901.1"/>
    <property type="molecule type" value="Genomic_DNA"/>
</dbReference>
<organism evidence="2">
    <name type="scientific">hydrothermal vent metagenome</name>
    <dbReference type="NCBI Taxonomy" id="652676"/>
    <lineage>
        <taxon>unclassified sequences</taxon>
        <taxon>metagenomes</taxon>
        <taxon>ecological metagenomes</taxon>
    </lineage>
</organism>
<dbReference type="Gene3D" id="2.130.10.130">
    <property type="entry name" value="Integrin alpha, N-terminal"/>
    <property type="match status" value="2"/>
</dbReference>
<proteinExistence type="predicted"/>